<sequence length="161" mass="18440">MGVGVEVWKRRRTPQRHAISICICQVGYPASYNPAYVSFLCGLSEEQTLGWHSWLVRQIFTTTTTAMTSMVSYIRGIALDISLIGRNSRCIPPRRNDPDLDLVFLFLFRFDLIGLLLLLGTILKSLIWWLGDFGWRREIRFLFGICMDWVGLDGWFGDGTG</sequence>
<dbReference type="Proteomes" id="UP000799779">
    <property type="component" value="Unassembled WGS sequence"/>
</dbReference>
<evidence type="ECO:0000313" key="2">
    <source>
        <dbReference type="EMBL" id="KAF2006692.1"/>
    </source>
</evidence>
<dbReference type="AlphaFoldDB" id="A0A6A5WYD1"/>
<accession>A0A6A5WYD1</accession>
<reference evidence="2" key="1">
    <citation type="journal article" date="2020" name="Stud. Mycol.">
        <title>101 Dothideomycetes genomes: a test case for predicting lifestyles and emergence of pathogens.</title>
        <authorList>
            <person name="Haridas S."/>
            <person name="Albert R."/>
            <person name="Binder M."/>
            <person name="Bloem J."/>
            <person name="Labutti K."/>
            <person name="Salamov A."/>
            <person name="Andreopoulos B."/>
            <person name="Baker S."/>
            <person name="Barry K."/>
            <person name="Bills G."/>
            <person name="Bluhm B."/>
            <person name="Cannon C."/>
            <person name="Castanera R."/>
            <person name="Culley D."/>
            <person name="Daum C."/>
            <person name="Ezra D."/>
            <person name="Gonzalez J."/>
            <person name="Henrissat B."/>
            <person name="Kuo A."/>
            <person name="Liang C."/>
            <person name="Lipzen A."/>
            <person name="Lutzoni F."/>
            <person name="Magnuson J."/>
            <person name="Mondo S."/>
            <person name="Nolan M."/>
            <person name="Ohm R."/>
            <person name="Pangilinan J."/>
            <person name="Park H.-J."/>
            <person name="Ramirez L."/>
            <person name="Alfaro M."/>
            <person name="Sun H."/>
            <person name="Tritt A."/>
            <person name="Yoshinaga Y."/>
            <person name="Zwiers L.-H."/>
            <person name="Turgeon B."/>
            <person name="Goodwin S."/>
            <person name="Spatafora J."/>
            <person name="Crous P."/>
            <person name="Grigoriev I."/>
        </authorList>
    </citation>
    <scope>NUCLEOTIDE SEQUENCE</scope>
    <source>
        <strain evidence="2">CBS 123094</strain>
    </source>
</reference>
<dbReference type="EMBL" id="ML977559">
    <property type="protein sequence ID" value="KAF2006692.1"/>
    <property type="molecule type" value="Genomic_DNA"/>
</dbReference>
<evidence type="ECO:0000256" key="1">
    <source>
        <dbReference type="SAM" id="Phobius"/>
    </source>
</evidence>
<feature type="transmembrane region" description="Helical" evidence="1">
    <location>
        <begin position="102"/>
        <end position="130"/>
    </location>
</feature>
<proteinExistence type="predicted"/>
<keyword evidence="1" id="KW-1133">Transmembrane helix</keyword>
<protein>
    <submittedName>
        <fullName evidence="2">Uncharacterized protein</fullName>
    </submittedName>
</protein>
<keyword evidence="3" id="KW-1185">Reference proteome</keyword>
<keyword evidence="1" id="KW-0812">Transmembrane</keyword>
<evidence type="ECO:0000313" key="3">
    <source>
        <dbReference type="Proteomes" id="UP000799779"/>
    </source>
</evidence>
<name>A0A6A5WYD1_9PLEO</name>
<organism evidence="2 3">
    <name type="scientific">Amniculicola lignicola CBS 123094</name>
    <dbReference type="NCBI Taxonomy" id="1392246"/>
    <lineage>
        <taxon>Eukaryota</taxon>
        <taxon>Fungi</taxon>
        <taxon>Dikarya</taxon>
        <taxon>Ascomycota</taxon>
        <taxon>Pezizomycotina</taxon>
        <taxon>Dothideomycetes</taxon>
        <taxon>Pleosporomycetidae</taxon>
        <taxon>Pleosporales</taxon>
        <taxon>Amniculicolaceae</taxon>
        <taxon>Amniculicola</taxon>
    </lineage>
</organism>
<gene>
    <name evidence="2" type="ORF">P154DRAFT_222842</name>
</gene>
<keyword evidence="1" id="KW-0472">Membrane</keyword>